<keyword evidence="3" id="KW-1185">Reference proteome</keyword>
<accession>A0A3R8G4W0</accession>
<organism evidence="2 3">
    <name type="scientific">Prevotella intermedia</name>
    <dbReference type="NCBI Taxonomy" id="28131"/>
    <lineage>
        <taxon>Bacteria</taxon>
        <taxon>Pseudomonadati</taxon>
        <taxon>Bacteroidota</taxon>
        <taxon>Bacteroidia</taxon>
        <taxon>Bacteroidales</taxon>
        <taxon>Prevotellaceae</taxon>
        <taxon>Prevotella</taxon>
    </lineage>
</organism>
<evidence type="ECO:0000313" key="3">
    <source>
        <dbReference type="Proteomes" id="UP000283868"/>
    </source>
</evidence>
<dbReference type="AlphaFoldDB" id="A0A3R8G4W0"/>
<comment type="caution">
    <text evidence="2">The sequence shown here is derived from an EMBL/GenBank/DDBJ whole genome shotgun (WGS) entry which is preliminary data.</text>
</comment>
<dbReference type="Proteomes" id="UP000283868">
    <property type="component" value="Unassembled WGS sequence"/>
</dbReference>
<sequence length="526" mass="58586">MALMLSGCANDDSSNEAQSNGKGHESSVQGLAEFTTDIVNRPTTRTSMEHSIKGGGKFFWENSDKIHVIDDNGADQTSKVLSLTEKAASAKFYVPGKFDGDNYKVYYTGANGTSYNRVTIAANQSQSTPNSTTHFGVAGDCGTGTATREDDRFKFRIDHKAAYLCLLPYITNAELGKNVYLKKIEISSNKTLAGTYDFDYNGLKSGSVTNSSMTVTLKTGSGNGLRLDYTKPDILNSYYVVIAPGKYILSIKFWIYDPVTKVEGAVTKNLKLIDFKVNTVTDIKADLTVHDYPANKYYMWDPSGEQYHCWSNAANYPKVNGEVGTSYANHNGGGVWYNNSIGDGTQPVRATRYFWNCPNVNEIYWYVEYGDPYWDTSLWSTMGHLYAGGIWLKRIHVIAVGHGGTSETNRKGPDGKDHTQGTDSWTHLTVSRHYTKKGRPSASEIANYFYLPALCGYEPVKGVHRQGRLYGMGRIGAYWTKTSTPNAKPDAYRFSFDKDSVHVNSSRRSYAFHRWVADDDSYKLTK</sequence>
<reference evidence="2 3" key="1">
    <citation type="submission" date="2018-08" db="EMBL/GenBank/DDBJ databases">
        <title>Comparative analysis of Prevotella intermedia strains.</title>
        <authorList>
            <person name="Moon J.-H."/>
            <person name="Lee J.-H."/>
        </authorList>
    </citation>
    <scope>NUCLEOTIDE SEQUENCE [LARGE SCALE GENOMIC DNA]</scope>
    <source>
        <strain evidence="2 3">ATCC 15033</strain>
    </source>
</reference>
<proteinExistence type="predicted"/>
<gene>
    <name evidence="2" type="ORF">D2S45_10310</name>
</gene>
<feature type="region of interest" description="Disordered" evidence="1">
    <location>
        <begin position="1"/>
        <end position="30"/>
    </location>
</feature>
<evidence type="ECO:0008006" key="4">
    <source>
        <dbReference type="Google" id="ProtNLM"/>
    </source>
</evidence>
<evidence type="ECO:0000256" key="1">
    <source>
        <dbReference type="SAM" id="MobiDB-lite"/>
    </source>
</evidence>
<evidence type="ECO:0000313" key="2">
    <source>
        <dbReference type="EMBL" id="RRF86600.1"/>
    </source>
</evidence>
<protein>
    <recommendedName>
        <fullName evidence="4">Fimbrillin family protein</fullName>
    </recommendedName>
</protein>
<name>A0A3R8G4W0_PREIN</name>
<feature type="compositionally biased region" description="Polar residues" evidence="1">
    <location>
        <begin position="11"/>
        <end position="29"/>
    </location>
</feature>
<dbReference type="EMBL" id="QXEN01000021">
    <property type="protein sequence ID" value="RRF86600.1"/>
    <property type="molecule type" value="Genomic_DNA"/>
</dbReference>